<dbReference type="GO" id="GO:0046872">
    <property type="term" value="F:metal ion binding"/>
    <property type="evidence" value="ECO:0007669"/>
    <property type="project" value="UniProtKB-KW"/>
</dbReference>
<keyword evidence="2" id="KW-0479">Metal-binding</keyword>
<dbReference type="PROSITE" id="PS00523">
    <property type="entry name" value="SULFATASE_1"/>
    <property type="match status" value="1"/>
</dbReference>
<dbReference type="Gene3D" id="3.40.720.10">
    <property type="entry name" value="Alkaline Phosphatase, subunit A"/>
    <property type="match status" value="1"/>
</dbReference>
<dbReference type="InterPro" id="IPR050738">
    <property type="entry name" value="Sulfatase"/>
</dbReference>
<feature type="chain" id="PRO_5021988668" evidence="5">
    <location>
        <begin position="26"/>
        <end position="322"/>
    </location>
</feature>
<dbReference type="Pfam" id="PF00884">
    <property type="entry name" value="Sulfatase"/>
    <property type="match status" value="1"/>
</dbReference>
<name>A0A518DZ58_9BACT</name>
<dbReference type="EC" id="3.1.6.6" evidence="7"/>
<dbReference type="KEGG" id="lcre:Pla8534_49740"/>
<dbReference type="PANTHER" id="PTHR42693:SF53">
    <property type="entry name" value="ENDO-4-O-SULFATASE"/>
    <property type="match status" value="1"/>
</dbReference>
<evidence type="ECO:0000256" key="5">
    <source>
        <dbReference type="SAM" id="SignalP"/>
    </source>
</evidence>
<dbReference type="InterPro" id="IPR017850">
    <property type="entry name" value="Alkaline_phosphatase_core_sf"/>
</dbReference>
<dbReference type="AlphaFoldDB" id="A0A518DZ58"/>
<dbReference type="PANTHER" id="PTHR42693">
    <property type="entry name" value="ARYLSULFATASE FAMILY MEMBER"/>
    <property type="match status" value="1"/>
</dbReference>
<dbReference type="EMBL" id="CP036433">
    <property type="protein sequence ID" value="QDU97129.1"/>
    <property type="molecule type" value="Genomic_DNA"/>
</dbReference>
<evidence type="ECO:0000256" key="4">
    <source>
        <dbReference type="ARBA" id="ARBA00022837"/>
    </source>
</evidence>
<keyword evidence="4" id="KW-0106">Calcium</keyword>
<protein>
    <submittedName>
        <fullName evidence="7">Choline-sulfatase</fullName>
        <ecNumber evidence="7">3.1.6.6</ecNumber>
    </submittedName>
</protein>
<keyword evidence="3 7" id="KW-0378">Hydrolase</keyword>
<evidence type="ECO:0000313" key="8">
    <source>
        <dbReference type="Proteomes" id="UP000317648"/>
    </source>
</evidence>
<evidence type="ECO:0000256" key="2">
    <source>
        <dbReference type="ARBA" id="ARBA00022723"/>
    </source>
</evidence>
<keyword evidence="5" id="KW-0732">Signal</keyword>
<dbReference type="RefSeq" id="WP_231756393.1">
    <property type="nucleotide sequence ID" value="NZ_CP036433.1"/>
</dbReference>
<feature type="signal peptide" evidence="5">
    <location>
        <begin position="1"/>
        <end position="25"/>
    </location>
</feature>
<feature type="domain" description="Sulfatase N-terminal" evidence="6">
    <location>
        <begin position="31"/>
        <end position="276"/>
    </location>
</feature>
<dbReference type="Proteomes" id="UP000317648">
    <property type="component" value="Chromosome"/>
</dbReference>
<dbReference type="GO" id="GO:0004065">
    <property type="term" value="F:arylsulfatase activity"/>
    <property type="evidence" value="ECO:0007669"/>
    <property type="project" value="TreeGrafter"/>
</dbReference>
<gene>
    <name evidence="7" type="primary">betC_10</name>
    <name evidence="7" type="ORF">Pla8534_49740</name>
</gene>
<evidence type="ECO:0000256" key="1">
    <source>
        <dbReference type="ARBA" id="ARBA00008779"/>
    </source>
</evidence>
<accession>A0A518DZ58</accession>
<dbReference type="InterPro" id="IPR000917">
    <property type="entry name" value="Sulfatase_N"/>
</dbReference>
<sequence precursor="true">MTKPFYSAVCLFFLLSIASARWAGAADSGPPNIILVMADDQGWGDTAYNGHAFVQTPALDAMAKDGLVLDRFYAGAPVCSPTRASVMTGRTPIRTKVTNHGRYMRPHEQTIAETLKAAGYVTGIFGKVHLGSGQPDSPCNPSGMGFDEWVVGLNFFDNDPYLSRNGKIEHFRGKGSVVLMDEALAFLKNHKDGDRPMFTVIWFPSPHDPHAETPDGPVLYEGKPHAGYYREITLLDQQVGRLRGAIREMGIAENTIVWYCSDNGGLVTETSGGREKRAASTKAACAFRGSLNGPPASSRVARPHRCQLVTSIRRCWQWRVSN</sequence>
<dbReference type="InterPro" id="IPR024607">
    <property type="entry name" value="Sulfatase_CS"/>
</dbReference>
<evidence type="ECO:0000313" key="7">
    <source>
        <dbReference type="EMBL" id="QDU97129.1"/>
    </source>
</evidence>
<keyword evidence="8" id="KW-1185">Reference proteome</keyword>
<reference evidence="7 8" key="1">
    <citation type="submission" date="2019-02" db="EMBL/GenBank/DDBJ databases">
        <title>Deep-cultivation of Planctomycetes and their phenomic and genomic characterization uncovers novel biology.</title>
        <authorList>
            <person name="Wiegand S."/>
            <person name="Jogler M."/>
            <person name="Boedeker C."/>
            <person name="Pinto D."/>
            <person name="Vollmers J."/>
            <person name="Rivas-Marin E."/>
            <person name="Kohn T."/>
            <person name="Peeters S.H."/>
            <person name="Heuer A."/>
            <person name="Rast P."/>
            <person name="Oberbeckmann S."/>
            <person name="Bunk B."/>
            <person name="Jeske O."/>
            <person name="Meyerdierks A."/>
            <person name="Storesund J.E."/>
            <person name="Kallscheuer N."/>
            <person name="Luecker S."/>
            <person name="Lage O.M."/>
            <person name="Pohl T."/>
            <person name="Merkel B.J."/>
            <person name="Hornburger P."/>
            <person name="Mueller R.-W."/>
            <person name="Bruemmer F."/>
            <person name="Labrenz M."/>
            <person name="Spormann A.M."/>
            <person name="Op den Camp H."/>
            <person name="Overmann J."/>
            <person name="Amann R."/>
            <person name="Jetten M.S.M."/>
            <person name="Mascher T."/>
            <person name="Medema M.H."/>
            <person name="Devos D.P."/>
            <person name="Kaster A.-K."/>
            <person name="Ovreas L."/>
            <person name="Rohde M."/>
            <person name="Galperin M.Y."/>
            <person name="Jogler C."/>
        </authorList>
    </citation>
    <scope>NUCLEOTIDE SEQUENCE [LARGE SCALE GENOMIC DNA]</scope>
    <source>
        <strain evidence="7 8">Pla85_3_4</strain>
    </source>
</reference>
<proteinExistence type="inferred from homology"/>
<organism evidence="7 8">
    <name type="scientific">Lignipirellula cremea</name>
    <dbReference type="NCBI Taxonomy" id="2528010"/>
    <lineage>
        <taxon>Bacteria</taxon>
        <taxon>Pseudomonadati</taxon>
        <taxon>Planctomycetota</taxon>
        <taxon>Planctomycetia</taxon>
        <taxon>Pirellulales</taxon>
        <taxon>Pirellulaceae</taxon>
        <taxon>Lignipirellula</taxon>
    </lineage>
</organism>
<dbReference type="SUPFAM" id="SSF53649">
    <property type="entry name" value="Alkaline phosphatase-like"/>
    <property type="match status" value="1"/>
</dbReference>
<comment type="similarity">
    <text evidence="1">Belongs to the sulfatase family.</text>
</comment>
<evidence type="ECO:0000256" key="3">
    <source>
        <dbReference type="ARBA" id="ARBA00022801"/>
    </source>
</evidence>
<evidence type="ECO:0000259" key="6">
    <source>
        <dbReference type="Pfam" id="PF00884"/>
    </source>
</evidence>
<dbReference type="GO" id="GO:0047753">
    <property type="term" value="F:choline-sulfatase activity"/>
    <property type="evidence" value="ECO:0007669"/>
    <property type="project" value="UniProtKB-EC"/>
</dbReference>